<dbReference type="Proteomes" id="UP001549167">
    <property type="component" value="Unassembled WGS sequence"/>
</dbReference>
<evidence type="ECO:0000313" key="2">
    <source>
        <dbReference type="Proteomes" id="UP001549167"/>
    </source>
</evidence>
<keyword evidence="2" id="KW-1185">Reference proteome</keyword>
<gene>
    <name evidence="1" type="ORF">ABID56_002620</name>
</gene>
<accession>A0ABV2KY21</accession>
<evidence type="ECO:0000313" key="1">
    <source>
        <dbReference type="EMBL" id="MET3684483.1"/>
    </source>
</evidence>
<organism evidence="1 2">
    <name type="scientific">Alkalibacillus flavidus</name>
    <dbReference type="NCBI Taxonomy" id="546021"/>
    <lineage>
        <taxon>Bacteria</taxon>
        <taxon>Bacillati</taxon>
        <taxon>Bacillota</taxon>
        <taxon>Bacilli</taxon>
        <taxon>Bacillales</taxon>
        <taxon>Bacillaceae</taxon>
        <taxon>Alkalibacillus</taxon>
    </lineage>
</organism>
<comment type="caution">
    <text evidence="1">The sequence shown here is derived from an EMBL/GenBank/DDBJ whole genome shotgun (WGS) entry which is preliminary data.</text>
</comment>
<proteinExistence type="predicted"/>
<dbReference type="EMBL" id="JBEPMX010000023">
    <property type="protein sequence ID" value="MET3684483.1"/>
    <property type="molecule type" value="Genomic_DNA"/>
</dbReference>
<sequence length="103" mass="11935">MLSELEHLAFEMDSDTGELAIRLETINTIKQELNWLRAETDEVVTDNDIEKWGAFFPEVSQKIRLLDDLLNYVSQSLHDSYEQIEERRKALMGYAKEKGATAE</sequence>
<dbReference type="RefSeq" id="WP_354221867.1">
    <property type="nucleotide sequence ID" value="NZ_JBEPMX010000023.1"/>
</dbReference>
<protein>
    <submittedName>
        <fullName evidence="1">Glutamate synthase domain-containing protein 1</fullName>
    </submittedName>
</protein>
<name>A0ABV2KY21_9BACI</name>
<reference evidence="1 2" key="1">
    <citation type="submission" date="2024-06" db="EMBL/GenBank/DDBJ databases">
        <title>Genomic Encyclopedia of Type Strains, Phase IV (KMG-IV): sequencing the most valuable type-strain genomes for metagenomic binning, comparative biology and taxonomic classification.</title>
        <authorList>
            <person name="Goeker M."/>
        </authorList>
    </citation>
    <scope>NUCLEOTIDE SEQUENCE [LARGE SCALE GENOMIC DNA]</scope>
    <source>
        <strain evidence="1 2">DSM 23520</strain>
    </source>
</reference>